<dbReference type="GO" id="GO:0042274">
    <property type="term" value="P:ribosomal small subunit biogenesis"/>
    <property type="evidence" value="ECO:0007669"/>
    <property type="project" value="UniProtKB-UniRule"/>
</dbReference>
<dbReference type="GO" id="GO:0004017">
    <property type="term" value="F:AMP kinase activity"/>
    <property type="evidence" value="ECO:0007669"/>
    <property type="project" value="UniProtKB-UniRule"/>
</dbReference>
<feature type="binding site" evidence="7">
    <location>
        <position position="10"/>
    </location>
    <ligand>
        <name>ATP</name>
        <dbReference type="ChEBI" id="CHEBI:30616"/>
    </ligand>
</feature>
<feature type="binding site" evidence="7">
    <location>
        <position position="14"/>
    </location>
    <ligand>
        <name>ATP</name>
        <dbReference type="ChEBI" id="CHEBI:30616"/>
    </ligand>
</feature>
<evidence type="ECO:0000313" key="9">
    <source>
        <dbReference type="Proteomes" id="UP001218895"/>
    </source>
</evidence>
<feature type="region of interest" description="LID" evidence="7">
    <location>
        <begin position="95"/>
        <end position="105"/>
    </location>
</feature>
<sequence>MMVCITGTPGTGKSAVSEILRDKGYRVDSQNETAKKYIICSDFSRDTDIVDEDKWIEDFEPFEGIIEGHITHYLPCDSVVVLRCRPDILKERLIKRGYGPEKVLENVMAEALDVVLIEALEEHSQDSLLEIDTTEKSPEQTADEISKFMKGDIPGHFGDTDWSLFL</sequence>
<dbReference type="GO" id="GO:0006364">
    <property type="term" value="P:rRNA processing"/>
    <property type="evidence" value="ECO:0007669"/>
    <property type="project" value="UniProtKB-KW"/>
</dbReference>
<evidence type="ECO:0000256" key="4">
    <source>
        <dbReference type="ARBA" id="ARBA00022741"/>
    </source>
</evidence>
<reference evidence="8" key="1">
    <citation type="submission" date="2022-01" db="EMBL/GenBank/DDBJ databases">
        <title>Complete genome of Methanomicrobium antiquum DSM 21220.</title>
        <authorList>
            <person name="Chen S.-C."/>
            <person name="You Y.-T."/>
            <person name="Zhou Y.-Z."/>
            <person name="Lai M.-C."/>
        </authorList>
    </citation>
    <scope>NUCLEOTIDE SEQUENCE</scope>
    <source>
        <strain evidence="8">DSM 21220</strain>
    </source>
</reference>
<comment type="similarity">
    <text evidence="7">Belongs to the adenylate kinase family. AK6 subfamily.</text>
</comment>
<dbReference type="Gene3D" id="3.40.50.300">
    <property type="entry name" value="P-loop containing nucleotide triphosphate hydrolases"/>
    <property type="match status" value="1"/>
</dbReference>
<evidence type="ECO:0000256" key="2">
    <source>
        <dbReference type="ARBA" id="ARBA00022552"/>
    </source>
</evidence>
<dbReference type="Pfam" id="PF13238">
    <property type="entry name" value="AAA_18"/>
    <property type="match status" value="1"/>
</dbReference>
<name>A0AAF0FR91_9EURY</name>
<dbReference type="EC" id="2.7.4.3" evidence="7"/>
<dbReference type="GeneID" id="79949046"/>
<proteinExistence type="inferred from homology"/>
<feature type="binding site" evidence="7">
    <location>
        <position position="96"/>
    </location>
    <ligand>
        <name>ATP</name>
        <dbReference type="ChEBI" id="CHEBI:30616"/>
    </ligand>
</feature>
<comment type="catalytic activity">
    <reaction evidence="7">
        <text>ATP + H2O = ADP + phosphate + H(+)</text>
        <dbReference type="Rhea" id="RHEA:13065"/>
        <dbReference type="ChEBI" id="CHEBI:15377"/>
        <dbReference type="ChEBI" id="CHEBI:15378"/>
        <dbReference type="ChEBI" id="CHEBI:30616"/>
        <dbReference type="ChEBI" id="CHEBI:43474"/>
        <dbReference type="ChEBI" id="CHEBI:456216"/>
    </reaction>
</comment>
<keyword evidence="4 7" id="KW-0547">Nucleotide-binding</keyword>
<comment type="function">
    <text evidence="7">Broad-specificity nucleoside monophosphate (NMP) kinase that catalyzes the reversible transfer of the terminal phosphate group between nucleoside triphosphates and monophosphates. Has also ATPase activity. Involved in the late maturation steps of the 30S ribosomal particles, specifically 16S rRNA maturation. While NMP activity is not required for ribosome maturation, ATPase activity is. Associates transiently with small ribosomal subunit protein uS11. ATP hydrolysis breaks the interaction with uS11. May temporarily remove uS11 from the ribosome to enable a conformational change of the ribosomal RNA that is needed for the final maturation step of the small ribosomal subunit.</text>
</comment>
<dbReference type="RefSeq" id="WP_278099951.1">
    <property type="nucleotide sequence ID" value="NZ_CP091092.1"/>
</dbReference>
<evidence type="ECO:0000256" key="1">
    <source>
        <dbReference type="ARBA" id="ARBA00022517"/>
    </source>
</evidence>
<evidence type="ECO:0000256" key="3">
    <source>
        <dbReference type="ARBA" id="ARBA00022679"/>
    </source>
</evidence>
<comment type="catalytic activity">
    <reaction evidence="7">
        <text>AMP + ATP = 2 ADP</text>
        <dbReference type="Rhea" id="RHEA:12973"/>
        <dbReference type="ChEBI" id="CHEBI:30616"/>
        <dbReference type="ChEBI" id="CHEBI:456215"/>
        <dbReference type="ChEBI" id="CHEBI:456216"/>
        <dbReference type="EC" id="2.7.4.3"/>
    </reaction>
</comment>
<keyword evidence="9" id="KW-1185">Reference proteome</keyword>
<evidence type="ECO:0000256" key="5">
    <source>
        <dbReference type="ARBA" id="ARBA00022777"/>
    </source>
</evidence>
<dbReference type="Proteomes" id="UP001218895">
    <property type="component" value="Chromosome"/>
</dbReference>
<evidence type="ECO:0000256" key="7">
    <source>
        <dbReference type="HAMAP-Rule" id="MF_00039"/>
    </source>
</evidence>
<dbReference type="AlphaFoldDB" id="A0AAF0FR91"/>
<organism evidence="8 9">
    <name type="scientific">Methanomicrobium antiquum</name>
    <dbReference type="NCBI Taxonomy" id="487686"/>
    <lineage>
        <taxon>Archaea</taxon>
        <taxon>Methanobacteriati</taxon>
        <taxon>Methanobacteriota</taxon>
        <taxon>Stenosarchaea group</taxon>
        <taxon>Methanomicrobia</taxon>
        <taxon>Methanomicrobiales</taxon>
        <taxon>Methanomicrobiaceae</taxon>
        <taxon>Methanomicrobium</taxon>
    </lineage>
</organism>
<comment type="caution">
    <text evidence="7">Lacks conserved residue(s) required for the propagation of feature annotation.</text>
</comment>
<protein>
    <recommendedName>
        <fullName evidence="7">Putative adenylate kinase</fullName>
        <shortName evidence="7">AK</shortName>
        <ecNumber evidence="7">2.7.4.3</ecNumber>
    </recommendedName>
    <alternativeName>
        <fullName evidence="7">ATP-AMP transphosphorylase</fullName>
    </alternativeName>
</protein>
<dbReference type="EMBL" id="CP091092">
    <property type="protein sequence ID" value="WFN37112.1"/>
    <property type="molecule type" value="Genomic_DNA"/>
</dbReference>
<keyword evidence="3 7" id="KW-0808">Transferase</keyword>
<accession>A0AAF0FR91</accession>
<evidence type="ECO:0000256" key="6">
    <source>
        <dbReference type="ARBA" id="ARBA00022840"/>
    </source>
</evidence>
<feature type="binding site" evidence="7">
    <location>
        <position position="12"/>
    </location>
    <ligand>
        <name>ATP</name>
        <dbReference type="ChEBI" id="CHEBI:30616"/>
    </ligand>
</feature>
<dbReference type="PANTHER" id="PTHR12595:SF0">
    <property type="entry name" value="ADENYLATE KINASE ISOENZYME 6"/>
    <property type="match status" value="1"/>
</dbReference>
<dbReference type="InterPro" id="IPR020618">
    <property type="entry name" value="Adenyl_kinase_AK6"/>
</dbReference>
<dbReference type="HAMAP" id="MF_00039">
    <property type="entry name" value="Adenylate_kinase_AK6"/>
    <property type="match status" value="1"/>
</dbReference>
<dbReference type="GO" id="GO:0005524">
    <property type="term" value="F:ATP binding"/>
    <property type="evidence" value="ECO:0007669"/>
    <property type="project" value="UniProtKB-UniRule"/>
</dbReference>
<dbReference type="GO" id="GO:0016887">
    <property type="term" value="F:ATP hydrolysis activity"/>
    <property type="evidence" value="ECO:0007669"/>
    <property type="project" value="InterPro"/>
</dbReference>
<keyword evidence="6 7" id="KW-0067">ATP-binding</keyword>
<feature type="binding site" evidence="7">
    <location>
        <position position="13"/>
    </location>
    <ligand>
        <name>ATP</name>
        <dbReference type="ChEBI" id="CHEBI:30616"/>
    </ligand>
</feature>
<keyword evidence="2 7" id="KW-0698">rRNA processing</keyword>
<dbReference type="InterPro" id="IPR027417">
    <property type="entry name" value="P-loop_NTPase"/>
</dbReference>
<evidence type="ECO:0000313" key="8">
    <source>
        <dbReference type="EMBL" id="WFN37112.1"/>
    </source>
</evidence>
<dbReference type="PANTHER" id="PTHR12595">
    <property type="entry name" value="POS9-ACTIVATING FACTOR FAP7-RELATED"/>
    <property type="match status" value="1"/>
</dbReference>
<keyword evidence="1 7" id="KW-0690">Ribosome biogenesis</keyword>
<gene>
    <name evidence="8" type="ORF">L1994_01580</name>
</gene>
<dbReference type="SUPFAM" id="SSF52540">
    <property type="entry name" value="P-loop containing nucleoside triphosphate hydrolases"/>
    <property type="match status" value="1"/>
</dbReference>
<feature type="binding site" evidence="7">
    <location>
        <position position="136"/>
    </location>
    <ligand>
        <name>ATP</name>
        <dbReference type="ChEBI" id="CHEBI:30616"/>
    </ligand>
</feature>
<dbReference type="KEGG" id="manq:L1994_01580"/>
<keyword evidence="5 7" id="KW-0418">Kinase</keyword>
<comment type="subunit">
    <text evidence="7">Interacts with uS11. Not a structural component of 40S pre-ribosomes, but transiently interacts with them by binding to uS11.</text>
</comment>